<dbReference type="GO" id="GO:0051607">
    <property type="term" value="P:defense response to virus"/>
    <property type="evidence" value="ECO:0007669"/>
    <property type="project" value="UniProtKB-KW"/>
</dbReference>
<dbReference type="Proteomes" id="UP000009223">
    <property type="component" value="Chromosome"/>
</dbReference>
<dbReference type="EMBL" id="CP001843">
    <property type="protein sequence ID" value="AEF83656.1"/>
    <property type="molecule type" value="Genomic_DNA"/>
</dbReference>
<keyword evidence="5" id="KW-0051">Antiviral defense</keyword>
<evidence type="ECO:0000313" key="8">
    <source>
        <dbReference type="EMBL" id="AEF83656.1"/>
    </source>
</evidence>
<reference evidence="8 9" key="2">
    <citation type="journal article" date="2011" name="ISME J.">
        <title>RNA-seq reveals cooperative metabolic interactions between two termite-gut spirochete species in co-culture.</title>
        <authorList>
            <person name="Rosenthal A.Z."/>
            <person name="Matson E.G."/>
            <person name="Eldar A."/>
            <person name="Leadbetter J.R."/>
        </authorList>
    </citation>
    <scope>NUCLEOTIDE SEQUENCE [LARGE SCALE GENOMIC DNA]</scope>
    <source>
        <strain evidence="9">ATCC BAA-887 / DSM 12427 / ZAS-2</strain>
    </source>
</reference>
<evidence type="ECO:0000313" key="9">
    <source>
        <dbReference type="Proteomes" id="UP000009223"/>
    </source>
</evidence>
<dbReference type="RefSeq" id="WP_015708977.1">
    <property type="nucleotide sequence ID" value="NC_015578.1"/>
</dbReference>
<evidence type="ECO:0000256" key="1">
    <source>
        <dbReference type="ARBA" id="ARBA00003640"/>
    </source>
</evidence>
<dbReference type="NCBIfam" id="TIGR01870">
    <property type="entry name" value="cas_TM1810_Csm2"/>
    <property type="match status" value="1"/>
</dbReference>
<evidence type="ECO:0000256" key="5">
    <source>
        <dbReference type="ARBA" id="ARBA00023118"/>
    </source>
</evidence>
<evidence type="ECO:0000256" key="6">
    <source>
        <dbReference type="ARBA" id="ARBA00031723"/>
    </source>
</evidence>
<accession>F5YHB0</accession>
<proteinExistence type="inferred from homology"/>
<dbReference type="AlphaFoldDB" id="F5YHB0"/>
<dbReference type="KEGG" id="tpi:TREPR_1094"/>
<reference evidence="9" key="1">
    <citation type="submission" date="2009-12" db="EMBL/GenBank/DDBJ databases">
        <title>Complete sequence of Treponema primitia strain ZAS-2.</title>
        <authorList>
            <person name="Tetu S.G."/>
            <person name="Matson E."/>
            <person name="Ren Q."/>
            <person name="Seshadri R."/>
            <person name="Elbourne L."/>
            <person name="Hassan K.A."/>
            <person name="Durkin A."/>
            <person name="Radune D."/>
            <person name="Mohamoud Y."/>
            <person name="Shay R."/>
            <person name="Jin S."/>
            <person name="Zhang X."/>
            <person name="Lucey K."/>
            <person name="Ballor N.R."/>
            <person name="Ottesen E."/>
            <person name="Rosenthal R."/>
            <person name="Allen A."/>
            <person name="Leadbetter J.R."/>
            <person name="Paulsen I.T."/>
        </authorList>
    </citation>
    <scope>NUCLEOTIDE SEQUENCE [LARGE SCALE GENOMIC DNA]</scope>
    <source>
        <strain evidence="9">ATCC BAA-887 / DSM 12427 / ZAS-2</strain>
    </source>
</reference>
<evidence type="ECO:0000256" key="7">
    <source>
        <dbReference type="SAM" id="MobiDB-lite"/>
    </source>
</evidence>
<dbReference type="eggNOG" id="COG1421">
    <property type="taxonomic scope" value="Bacteria"/>
</dbReference>
<dbReference type="HOGENOM" id="CLU_132695_0_0_12"/>
<dbReference type="Pfam" id="PF03750">
    <property type="entry name" value="Csm2_III-A"/>
    <property type="match status" value="1"/>
</dbReference>
<keyword evidence="4" id="KW-0694">RNA-binding</keyword>
<sequence>MDRNGGYRGNQDRGGQRNDLPPSPPPVKIDSFYADGKLLVDLFDETAEKIADSFLVKNTRTAVSKTQLRRLFDEVKRFEQIIDVSPEQFSSQLPYIRMIRSKVTYLTARAIKDNFAAKVVYQNLSAFISDCIKLIKEAKDYHVFVSLFEAVYGFYWEKNHNKD</sequence>
<organism evidence="8 9">
    <name type="scientific">Treponema primitia (strain ATCC BAA-887 / DSM 12427 / ZAS-2)</name>
    <dbReference type="NCBI Taxonomy" id="545694"/>
    <lineage>
        <taxon>Bacteria</taxon>
        <taxon>Pseudomonadati</taxon>
        <taxon>Spirochaetota</taxon>
        <taxon>Spirochaetia</taxon>
        <taxon>Spirochaetales</taxon>
        <taxon>Treponemataceae</taxon>
        <taxon>Treponema</taxon>
    </lineage>
</organism>
<protein>
    <recommendedName>
        <fullName evidence="3">CRISPR system Cms protein Csm2</fullName>
    </recommendedName>
    <alternativeName>
        <fullName evidence="6">CRISPR type III A-associated protein Csm2</fullName>
    </alternativeName>
</protein>
<gene>
    <name evidence="8" type="ordered locus">TREPR_1094</name>
</gene>
<feature type="compositionally biased region" description="Basic and acidic residues" evidence="7">
    <location>
        <begin position="1"/>
        <end position="16"/>
    </location>
</feature>
<name>F5YHB0_TREPZ</name>
<dbReference type="STRING" id="545694.TREPR_1094"/>
<dbReference type="GO" id="GO:0003723">
    <property type="term" value="F:RNA binding"/>
    <property type="evidence" value="ECO:0007669"/>
    <property type="project" value="UniProtKB-KW"/>
</dbReference>
<evidence type="ECO:0000256" key="4">
    <source>
        <dbReference type="ARBA" id="ARBA00022884"/>
    </source>
</evidence>
<comment type="function">
    <text evidence="1">This subunit may be involved in monitoring complementarity of crRNA and target RNA.</text>
</comment>
<dbReference type="InterPro" id="IPR010149">
    <property type="entry name" value="CRISPR-assoc_prot_Csm2_III-A"/>
</dbReference>
<dbReference type="OrthoDB" id="361709at2"/>
<keyword evidence="9" id="KW-1185">Reference proteome</keyword>
<evidence type="ECO:0000256" key="2">
    <source>
        <dbReference type="ARBA" id="ARBA00006896"/>
    </source>
</evidence>
<feature type="region of interest" description="Disordered" evidence="7">
    <location>
        <begin position="1"/>
        <end position="26"/>
    </location>
</feature>
<comment type="similarity">
    <text evidence="2">Belongs to the CRISPR-associated Csm2 family.</text>
</comment>
<evidence type="ECO:0000256" key="3">
    <source>
        <dbReference type="ARBA" id="ARBA00016118"/>
    </source>
</evidence>